<name>A0A7R8X2A4_9CRUS</name>
<proteinExistence type="predicted"/>
<dbReference type="Proteomes" id="UP000677054">
    <property type="component" value="Unassembled WGS sequence"/>
</dbReference>
<reference evidence="1" key="1">
    <citation type="submission" date="2020-11" db="EMBL/GenBank/DDBJ databases">
        <authorList>
            <person name="Tran Van P."/>
        </authorList>
    </citation>
    <scope>NUCLEOTIDE SEQUENCE</scope>
</reference>
<dbReference type="EMBL" id="CAJPEV010000301">
    <property type="protein sequence ID" value="CAG0883692.1"/>
    <property type="molecule type" value="Genomic_DNA"/>
</dbReference>
<dbReference type="AlphaFoldDB" id="A0A7R8X2A4"/>
<keyword evidence="2" id="KW-1185">Reference proteome</keyword>
<gene>
    <name evidence="1" type="ORF">DSTB1V02_LOCUS2624</name>
</gene>
<evidence type="ECO:0000313" key="2">
    <source>
        <dbReference type="Proteomes" id="UP000677054"/>
    </source>
</evidence>
<organism evidence="1">
    <name type="scientific">Darwinula stevensoni</name>
    <dbReference type="NCBI Taxonomy" id="69355"/>
    <lineage>
        <taxon>Eukaryota</taxon>
        <taxon>Metazoa</taxon>
        <taxon>Ecdysozoa</taxon>
        <taxon>Arthropoda</taxon>
        <taxon>Crustacea</taxon>
        <taxon>Oligostraca</taxon>
        <taxon>Ostracoda</taxon>
        <taxon>Podocopa</taxon>
        <taxon>Podocopida</taxon>
        <taxon>Darwinulocopina</taxon>
        <taxon>Darwinuloidea</taxon>
        <taxon>Darwinulidae</taxon>
        <taxon>Darwinula</taxon>
    </lineage>
</organism>
<evidence type="ECO:0000313" key="1">
    <source>
        <dbReference type="EMBL" id="CAD7242671.1"/>
    </source>
</evidence>
<sequence length="61" mass="7006">MKVISDPTPFLTFSFIVFLCHSLPRSAISRIMKRQFRDVQPALSFSTRETVICLDFTASDH</sequence>
<dbReference type="EMBL" id="LR899818">
    <property type="protein sequence ID" value="CAD7242671.1"/>
    <property type="molecule type" value="Genomic_DNA"/>
</dbReference>
<protein>
    <submittedName>
        <fullName evidence="1">Uncharacterized protein</fullName>
    </submittedName>
</protein>
<accession>A0A7R8X2A4</accession>